<dbReference type="EnsemblMetazoa" id="CLYHEMT000941.1">
    <property type="protein sequence ID" value="CLYHEMP000941.1"/>
    <property type="gene ID" value="CLYHEMG000941"/>
</dbReference>
<evidence type="ECO:0000313" key="2">
    <source>
        <dbReference type="Proteomes" id="UP000594262"/>
    </source>
</evidence>
<dbReference type="OrthoDB" id="6034190at2759"/>
<proteinExistence type="predicted"/>
<dbReference type="RefSeq" id="XP_066922103.1">
    <property type="nucleotide sequence ID" value="XM_067066002.1"/>
</dbReference>
<dbReference type="Proteomes" id="UP000594262">
    <property type="component" value="Unplaced"/>
</dbReference>
<reference evidence="1" key="1">
    <citation type="submission" date="2021-01" db="UniProtKB">
        <authorList>
            <consortium name="EnsemblMetazoa"/>
        </authorList>
    </citation>
    <scope>IDENTIFICATION</scope>
</reference>
<dbReference type="AlphaFoldDB" id="A0A7M5WI74"/>
<dbReference type="GeneID" id="136809469"/>
<name>A0A7M5WI74_9CNID</name>
<evidence type="ECO:0000313" key="1">
    <source>
        <dbReference type="EnsemblMetazoa" id="CLYHEMP000941.1"/>
    </source>
</evidence>
<organism evidence="1 2">
    <name type="scientific">Clytia hemisphaerica</name>
    <dbReference type="NCBI Taxonomy" id="252671"/>
    <lineage>
        <taxon>Eukaryota</taxon>
        <taxon>Metazoa</taxon>
        <taxon>Cnidaria</taxon>
        <taxon>Hydrozoa</taxon>
        <taxon>Hydroidolina</taxon>
        <taxon>Leptothecata</taxon>
        <taxon>Obeliida</taxon>
        <taxon>Clytiidae</taxon>
        <taxon>Clytia</taxon>
    </lineage>
</organism>
<keyword evidence="2" id="KW-1185">Reference proteome</keyword>
<accession>A0A7M5WI74</accession>
<sequence>MGVDWLLGKDRRNGWKFNSQLQTWCEKMNGFCLILLLAITAWRHVTTSSEYDIYDERDEEQDKGLEYEAMGICASLARCKTKAHVCFTEGNSCDHVCHRRGSALNARNVMRADFYQYEPARYRDAPEGTSPREMYDYMILKGPSVADTYQGAVYKSDTVSTIENLRSKYGHKFCDSTCESKLRQGCTKAGILRNVKNWCLTALDWLGNIPDLEGPSSYVLKVAMDVLKSRNLDLTEGAFVAAAATSAFLTADWWGSGDTRFADEFGFAVQHSLWLAIFAGRLRITLQPKFPLPLTQVGSSISCDLQAAENFELETGSVYASLCTFLDQNTHMRFRPEIHTRNSVGCVEKTTGMVYIRVGDWVKSGAKTSCIGGAFNKYGITFYDSNELTPVEVTIHGTTLFPPSIKESLKDMRTTQCTTAKGNGPNEKGILGKCGLQTVGGICNWFPVW</sequence>
<protein>
    <submittedName>
        <fullName evidence="1">Uncharacterized protein</fullName>
    </submittedName>
</protein>